<organism evidence="2">
    <name type="scientific">viral metagenome</name>
    <dbReference type="NCBI Taxonomy" id="1070528"/>
    <lineage>
        <taxon>unclassified sequences</taxon>
        <taxon>metagenomes</taxon>
        <taxon>organismal metagenomes</taxon>
    </lineage>
</organism>
<dbReference type="EMBL" id="MN739369">
    <property type="protein sequence ID" value="QHT01335.1"/>
    <property type="molecule type" value="Genomic_DNA"/>
</dbReference>
<keyword evidence="1" id="KW-0472">Membrane</keyword>
<feature type="transmembrane region" description="Helical" evidence="1">
    <location>
        <begin position="82"/>
        <end position="101"/>
    </location>
</feature>
<proteinExistence type="predicted"/>
<feature type="transmembrane region" description="Helical" evidence="1">
    <location>
        <begin position="113"/>
        <end position="136"/>
    </location>
</feature>
<accession>A0A6C0CCI3</accession>
<dbReference type="AlphaFoldDB" id="A0A6C0CCI3"/>
<feature type="transmembrane region" description="Helical" evidence="1">
    <location>
        <begin position="208"/>
        <end position="229"/>
    </location>
</feature>
<feature type="transmembrane region" description="Helical" evidence="1">
    <location>
        <begin position="7"/>
        <end position="25"/>
    </location>
</feature>
<name>A0A6C0CCI3_9ZZZZ</name>
<sequence>MSNINPDPYAIIFLSNIIVLSQLFIKTDLSSYISIYLSLLITNYFVYDFSIFLERSRVKFRILTFTFVACIVNDAYNRSFVAPLLLSMLTLFILLWTKIPIIKIDDTCAKMTIRYLIVQIALICSVSHPPSLYFSLCGSGTIYIFRLGCVQEQKWMHFCGAEILGEFFLFLTCQNYRLSFLLVVIHYILLFLSLIAESKQGRNIFFTYMFISILCDLFFQDLSISVYNISHVIFIMSQYNDMHKTKFLEFVTLCEQMNVSQKYEEYSFVMSHSMLTYIISSLPGIFVSDKNKRKKNIGLYFDDTNVEIMVHTNLMIKRSNFYDRIVQTAKNNSLNKIMIISYHSSPRLREIFTFKIYCLIKKLMEDIGANDITKMISATYIMIIIRQVFMIRNHIDLS</sequence>
<feature type="transmembrane region" description="Helical" evidence="1">
    <location>
        <begin position="176"/>
        <end position="196"/>
    </location>
</feature>
<feature type="transmembrane region" description="Helical" evidence="1">
    <location>
        <begin position="266"/>
        <end position="287"/>
    </location>
</feature>
<feature type="transmembrane region" description="Helical" evidence="1">
    <location>
        <begin position="31"/>
        <end position="53"/>
    </location>
</feature>
<reference evidence="2" key="1">
    <citation type="journal article" date="2020" name="Nature">
        <title>Giant virus diversity and host interactions through global metagenomics.</title>
        <authorList>
            <person name="Schulz F."/>
            <person name="Roux S."/>
            <person name="Paez-Espino D."/>
            <person name="Jungbluth S."/>
            <person name="Walsh D.A."/>
            <person name="Denef V.J."/>
            <person name="McMahon K.D."/>
            <person name="Konstantinidis K.T."/>
            <person name="Eloe-Fadrosh E.A."/>
            <person name="Kyrpides N.C."/>
            <person name="Woyke T."/>
        </authorList>
    </citation>
    <scope>NUCLEOTIDE SEQUENCE</scope>
    <source>
        <strain evidence="2">GVMAG-M-3300020192-26</strain>
    </source>
</reference>
<keyword evidence="1" id="KW-0812">Transmembrane</keyword>
<keyword evidence="1" id="KW-1133">Transmembrane helix</keyword>
<evidence type="ECO:0000313" key="2">
    <source>
        <dbReference type="EMBL" id="QHT01335.1"/>
    </source>
</evidence>
<protein>
    <submittedName>
        <fullName evidence="2">Uncharacterized protein</fullName>
    </submittedName>
</protein>
<evidence type="ECO:0000256" key="1">
    <source>
        <dbReference type="SAM" id="Phobius"/>
    </source>
</evidence>